<dbReference type="Pfam" id="PF25967">
    <property type="entry name" value="RND-MFP_C"/>
    <property type="match status" value="1"/>
</dbReference>
<dbReference type="InterPro" id="IPR058792">
    <property type="entry name" value="Beta-barrel_RND_2"/>
</dbReference>
<dbReference type="GO" id="GO:1990281">
    <property type="term" value="C:efflux pump complex"/>
    <property type="evidence" value="ECO:0007669"/>
    <property type="project" value="TreeGrafter"/>
</dbReference>
<evidence type="ECO:0000259" key="6">
    <source>
        <dbReference type="Pfam" id="PF25954"/>
    </source>
</evidence>
<dbReference type="Pfam" id="PF25917">
    <property type="entry name" value="BSH_RND"/>
    <property type="match status" value="1"/>
</dbReference>
<proteinExistence type="inferred from homology"/>
<sequence length="405" mass="41280">MPITLDDMLGAGRINWLFGAVLAGSLTFGPALAQEQAAATGPTIASVTVASAVEAQVIAQVPVSGTLVPRDEVLIYPQVNGYTIEELGVDVGDQVEAGDVLATLNADTLTAQLAQAQAEYARAEASVRQAQSQITSANASATRTASALNRAERLQEAGTTTQATLDQALADAQTAEAAVASAQDGLAVAQAQLQQAQAQLDIAELNLERATLRAPVDGLISARNGQIGAIAASGGEPIFRIISGGVVEMEADVIETALGQITVGDSAQLSVAGVGEMSGTVRRISPTVDPVSRLGTIRIETSDPSGLRSGVFASGLITVTDRVALTVPTTAILTDSAGTYALVVNDTILEKRPVTAGLIWQDRREVVAGLAAGEVVVAKAGAFYGDGDAINPIHPDIAIADGAAQ</sequence>
<dbReference type="PANTHER" id="PTHR30469">
    <property type="entry name" value="MULTIDRUG RESISTANCE PROTEIN MDTA"/>
    <property type="match status" value="1"/>
</dbReference>
<dbReference type="Gene3D" id="2.40.420.20">
    <property type="match status" value="1"/>
</dbReference>
<feature type="domain" description="CusB-like beta-barrel" evidence="6">
    <location>
        <begin position="249"/>
        <end position="314"/>
    </location>
</feature>
<name>A0A238LIA6_9RHOB</name>
<dbReference type="Gene3D" id="2.40.30.170">
    <property type="match status" value="1"/>
</dbReference>
<dbReference type="NCBIfam" id="TIGR01730">
    <property type="entry name" value="RND_mfp"/>
    <property type="match status" value="1"/>
</dbReference>
<evidence type="ECO:0000256" key="1">
    <source>
        <dbReference type="ARBA" id="ARBA00004196"/>
    </source>
</evidence>
<feature type="coiled-coil region" evidence="4">
    <location>
        <begin position="106"/>
        <end position="140"/>
    </location>
</feature>
<protein>
    <submittedName>
        <fullName evidence="8">Multidrug resistance protein MdtE</fullName>
    </submittedName>
</protein>
<comment type="similarity">
    <text evidence="2">Belongs to the membrane fusion protein (MFP) (TC 8.A.1) family.</text>
</comment>
<dbReference type="RefSeq" id="WP_245820593.1">
    <property type="nucleotide sequence ID" value="NZ_FXZK01000009.1"/>
</dbReference>
<dbReference type="InterPro" id="IPR006143">
    <property type="entry name" value="RND_pump_MFP"/>
</dbReference>
<evidence type="ECO:0000256" key="2">
    <source>
        <dbReference type="ARBA" id="ARBA00009477"/>
    </source>
</evidence>
<evidence type="ECO:0000259" key="5">
    <source>
        <dbReference type="Pfam" id="PF25917"/>
    </source>
</evidence>
<dbReference type="Gene3D" id="2.40.50.100">
    <property type="match status" value="1"/>
</dbReference>
<dbReference type="EMBL" id="FXZK01000009">
    <property type="protein sequence ID" value="SMY09419.1"/>
    <property type="molecule type" value="Genomic_DNA"/>
</dbReference>
<dbReference type="PANTHER" id="PTHR30469:SF15">
    <property type="entry name" value="HLYD FAMILY OF SECRETION PROTEINS"/>
    <property type="match status" value="1"/>
</dbReference>
<gene>
    <name evidence="8" type="primary">mdtE_2</name>
    <name evidence="8" type="ORF">LOM8899_03586</name>
</gene>
<dbReference type="Pfam" id="PF25954">
    <property type="entry name" value="Beta-barrel_RND_2"/>
    <property type="match status" value="1"/>
</dbReference>
<comment type="subcellular location">
    <subcellularLocation>
        <location evidence="1">Cell envelope</location>
    </subcellularLocation>
</comment>
<dbReference type="AlphaFoldDB" id="A0A238LIA6"/>
<evidence type="ECO:0000259" key="7">
    <source>
        <dbReference type="Pfam" id="PF25967"/>
    </source>
</evidence>
<evidence type="ECO:0000313" key="9">
    <source>
        <dbReference type="Proteomes" id="UP000201613"/>
    </source>
</evidence>
<dbReference type="InterPro" id="IPR058625">
    <property type="entry name" value="MdtA-like_BSH"/>
</dbReference>
<organism evidence="8 9">
    <name type="scientific">Flavimaricola marinus</name>
    <dbReference type="NCBI Taxonomy" id="1819565"/>
    <lineage>
        <taxon>Bacteria</taxon>
        <taxon>Pseudomonadati</taxon>
        <taxon>Pseudomonadota</taxon>
        <taxon>Alphaproteobacteria</taxon>
        <taxon>Rhodobacterales</taxon>
        <taxon>Paracoccaceae</taxon>
        <taxon>Flavimaricola</taxon>
    </lineage>
</organism>
<keyword evidence="9" id="KW-1185">Reference proteome</keyword>
<dbReference type="Proteomes" id="UP000201613">
    <property type="component" value="Unassembled WGS sequence"/>
</dbReference>
<feature type="domain" description="Multidrug resistance protein MdtA-like barrel-sandwich hybrid" evidence="5">
    <location>
        <begin position="73"/>
        <end position="234"/>
    </location>
</feature>
<accession>A0A238LIA6</accession>
<keyword evidence="4" id="KW-0175">Coiled coil</keyword>
<dbReference type="Gene3D" id="1.10.287.470">
    <property type="entry name" value="Helix hairpin bin"/>
    <property type="match status" value="1"/>
</dbReference>
<dbReference type="GO" id="GO:0015562">
    <property type="term" value="F:efflux transmembrane transporter activity"/>
    <property type="evidence" value="ECO:0007669"/>
    <property type="project" value="TreeGrafter"/>
</dbReference>
<dbReference type="SUPFAM" id="SSF111369">
    <property type="entry name" value="HlyD-like secretion proteins"/>
    <property type="match status" value="2"/>
</dbReference>
<feature type="domain" description="Multidrug resistance protein MdtA-like C-terminal permuted SH3" evidence="7">
    <location>
        <begin position="324"/>
        <end position="377"/>
    </location>
</feature>
<evidence type="ECO:0000256" key="3">
    <source>
        <dbReference type="ARBA" id="ARBA00022448"/>
    </source>
</evidence>
<dbReference type="InterPro" id="IPR058627">
    <property type="entry name" value="MdtA-like_C"/>
</dbReference>
<keyword evidence="3" id="KW-0813">Transport</keyword>
<reference evidence="8 9" key="1">
    <citation type="submission" date="2017-05" db="EMBL/GenBank/DDBJ databases">
        <authorList>
            <person name="Song R."/>
            <person name="Chenine A.L."/>
            <person name="Ruprecht R.M."/>
        </authorList>
    </citation>
    <scope>NUCLEOTIDE SEQUENCE [LARGE SCALE GENOMIC DNA]</scope>
    <source>
        <strain evidence="8 9">CECT 8899</strain>
    </source>
</reference>
<feature type="coiled-coil region" evidence="4">
    <location>
        <begin position="179"/>
        <end position="213"/>
    </location>
</feature>
<evidence type="ECO:0000256" key="4">
    <source>
        <dbReference type="SAM" id="Coils"/>
    </source>
</evidence>
<evidence type="ECO:0000313" key="8">
    <source>
        <dbReference type="EMBL" id="SMY09419.1"/>
    </source>
</evidence>